<evidence type="ECO:0000256" key="1">
    <source>
        <dbReference type="ARBA" id="ARBA00007664"/>
    </source>
</evidence>
<organism evidence="7 8">
    <name type="scientific">Actinoalloteichus caeruleus DSM 43889</name>
    <dbReference type="NCBI Taxonomy" id="1120930"/>
    <lineage>
        <taxon>Bacteria</taxon>
        <taxon>Bacillati</taxon>
        <taxon>Actinomycetota</taxon>
        <taxon>Actinomycetes</taxon>
        <taxon>Pseudonocardiales</taxon>
        <taxon>Pseudonocardiaceae</taxon>
        <taxon>Actinoalloteichus</taxon>
        <taxon>Actinoalloteichus cyanogriseus</taxon>
    </lineage>
</organism>
<dbReference type="RefSeq" id="WP_155886025.1">
    <property type="nucleotide sequence ID" value="NZ_AUBJ02000001.1"/>
</dbReference>
<dbReference type="EMBL" id="AUBJ02000001">
    <property type="protein sequence ID" value="MCP2332602.1"/>
    <property type="molecule type" value="Genomic_DNA"/>
</dbReference>
<keyword evidence="4" id="KW-0720">Serine protease</keyword>
<feature type="chain" id="PRO_5045641752" description="Streptogrisin C" evidence="6">
    <location>
        <begin position="28"/>
        <end position="223"/>
    </location>
</feature>
<dbReference type="Proteomes" id="UP000791080">
    <property type="component" value="Unassembled WGS sequence"/>
</dbReference>
<evidence type="ECO:0000256" key="3">
    <source>
        <dbReference type="ARBA" id="ARBA00022801"/>
    </source>
</evidence>
<evidence type="ECO:0000256" key="2">
    <source>
        <dbReference type="ARBA" id="ARBA00022670"/>
    </source>
</evidence>
<dbReference type="Gene3D" id="2.40.10.10">
    <property type="entry name" value="Trypsin-like serine proteases"/>
    <property type="match status" value="2"/>
</dbReference>
<evidence type="ECO:0008006" key="9">
    <source>
        <dbReference type="Google" id="ProtNLM"/>
    </source>
</evidence>
<dbReference type="SUPFAM" id="SSF50494">
    <property type="entry name" value="Trypsin-like serine proteases"/>
    <property type="match status" value="1"/>
</dbReference>
<keyword evidence="8" id="KW-1185">Reference proteome</keyword>
<comment type="caution">
    <text evidence="7">The sequence shown here is derived from an EMBL/GenBank/DDBJ whole genome shotgun (WGS) entry which is preliminary data.</text>
</comment>
<comment type="similarity">
    <text evidence="1">Belongs to the peptidase S1 family.</text>
</comment>
<evidence type="ECO:0000256" key="6">
    <source>
        <dbReference type="SAM" id="SignalP"/>
    </source>
</evidence>
<dbReference type="InterPro" id="IPR001316">
    <property type="entry name" value="Pept_S1A_streptogrisin"/>
</dbReference>
<evidence type="ECO:0000313" key="7">
    <source>
        <dbReference type="EMBL" id="MCP2332602.1"/>
    </source>
</evidence>
<reference evidence="7 8" key="1">
    <citation type="submission" date="2022-06" db="EMBL/GenBank/DDBJ databases">
        <title>Genomic Encyclopedia of Type Strains, Phase I: the one thousand microbial genomes (KMG-I) project.</title>
        <authorList>
            <person name="Kyrpides N."/>
        </authorList>
    </citation>
    <scope>NUCLEOTIDE SEQUENCE [LARGE SCALE GENOMIC DNA]</scope>
    <source>
        <strain evidence="7 8">DSM 43889</strain>
    </source>
</reference>
<feature type="signal peptide" evidence="6">
    <location>
        <begin position="1"/>
        <end position="27"/>
    </location>
</feature>
<dbReference type="CDD" id="cd21112">
    <property type="entry name" value="alphaLP-like"/>
    <property type="match status" value="1"/>
</dbReference>
<evidence type="ECO:0000256" key="4">
    <source>
        <dbReference type="ARBA" id="ARBA00022825"/>
    </source>
</evidence>
<keyword evidence="2" id="KW-0645">Protease</keyword>
<evidence type="ECO:0000256" key="5">
    <source>
        <dbReference type="ARBA" id="ARBA00023157"/>
    </source>
</evidence>
<dbReference type="PRINTS" id="PR00861">
    <property type="entry name" value="ALYTICPTASE"/>
</dbReference>
<sequence length="223" mass="21762">MRGTFRALVTGAAVVAALLAASGGVTAAPSPSAGTGGEIRGGDAFLVDTGRCVVGFTVTEGFVATSRCGPVGGEVRTTGGELVGVVRGSTYPVPGGAWVETTDAWTLSPSVGRAGGGTAVLGSTLVPMGGAVCATTSTSGWRCGNVLAHDQSVAFPEGTVSGLTRTTLCSDHGRDEGTPVVSGNQAQGVLLLASGPCPGGGGSDHVLPVNPLLAAWGLTLRTA</sequence>
<protein>
    <recommendedName>
        <fullName evidence="9">Streptogrisin C</fullName>
    </recommendedName>
</protein>
<name>A0ABT1JJB8_ACTCY</name>
<dbReference type="InterPro" id="IPR043504">
    <property type="entry name" value="Peptidase_S1_PA_chymotrypsin"/>
</dbReference>
<keyword evidence="6" id="KW-0732">Signal</keyword>
<evidence type="ECO:0000313" key="8">
    <source>
        <dbReference type="Proteomes" id="UP000791080"/>
    </source>
</evidence>
<gene>
    <name evidence="7" type="ORF">G443_002872</name>
</gene>
<dbReference type="InterPro" id="IPR009003">
    <property type="entry name" value="Peptidase_S1_PA"/>
</dbReference>
<accession>A0ABT1JJB8</accession>
<keyword evidence="3" id="KW-0378">Hydrolase</keyword>
<proteinExistence type="inferred from homology"/>
<keyword evidence="5" id="KW-1015">Disulfide bond</keyword>